<feature type="compositionally biased region" description="Low complexity" evidence="10">
    <location>
        <begin position="329"/>
        <end position="355"/>
    </location>
</feature>
<comment type="caution">
    <text evidence="13">The sequence shown here is derived from an EMBL/GenBank/DDBJ whole genome shotgun (WGS) entry which is preliminary data.</text>
</comment>
<dbReference type="Gene3D" id="2.10.10.20">
    <property type="entry name" value="Carbohydrate-binding module superfamily 5/12"/>
    <property type="match status" value="1"/>
</dbReference>
<dbReference type="OrthoDB" id="6020543at2759"/>
<proteinExistence type="inferred from homology"/>
<gene>
    <name evidence="13" type="ORF">CVT24_012533</name>
</gene>
<organism evidence="13 14">
    <name type="scientific">Panaeolus cyanescens</name>
    <dbReference type="NCBI Taxonomy" id="181874"/>
    <lineage>
        <taxon>Eukaryota</taxon>
        <taxon>Fungi</taxon>
        <taxon>Dikarya</taxon>
        <taxon>Basidiomycota</taxon>
        <taxon>Agaricomycotina</taxon>
        <taxon>Agaricomycetes</taxon>
        <taxon>Agaricomycetidae</taxon>
        <taxon>Agaricales</taxon>
        <taxon>Agaricineae</taxon>
        <taxon>Galeropsidaceae</taxon>
        <taxon>Panaeolus</taxon>
    </lineage>
</organism>
<keyword evidence="4" id="KW-0146">Chitin degradation</keyword>
<evidence type="ECO:0000256" key="9">
    <source>
        <dbReference type="RuleBase" id="RU004453"/>
    </source>
</evidence>
<keyword evidence="3 8" id="KW-0378">Hydrolase</keyword>
<accession>A0A409W640</accession>
<dbReference type="EMBL" id="NHTK01005784">
    <property type="protein sequence ID" value="PPQ73971.1"/>
    <property type="molecule type" value="Genomic_DNA"/>
</dbReference>
<dbReference type="PROSITE" id="PS51910">
    <property type="entry name" value="GH18_2"/>
    <property type="match status" value="1"/>
</dbReference>
<dbReference type="InterPro" id="IPR017853">
    <property type="entry name" value="GH"/>
</dbReference>
<protein>
    <recommendedName>
        <fullName evidence="2">chitinase</fullName>
        <ecNumber evidence="2">3.2.1.14</ecNumber>
    </recommendedName>
</protein>
<dbReference type="SUPFAM" id="SSF51445">
    <property type="entry name" value="(Trans)glycosidases"/>
    <property type="match status" value="1"/>
</dbReference>
<name>A0A409W640_9AGAR</name>
<dbReference type="SUPFAM" id="SSF51055">
    <property type="entry name" value="Carbohydrate binding domain"/>
    <property type="match status" value="1"/>
</dbReference>
<evidence type="ECO:0000256" key="10">
    <source>
        <dbReference type="SAM" id="MobiDB-lite"/>
    </source>
</evidence>
<dbReference type="CDD" id="cd12215">
    <property type="entry name" value="ChiC_BD"/>
    <property type="match status" value="1"/>
</dbReference>
<feature type="region of interest" description="Disordered" evidence="10">
    <location>
        <begin position="316"/>
        <end position="357"/>
    </location>
</feature>
<evidence type="ECO:0000256" key="2">
    <source>
        <dbReference type="ARBA" id="ARBA00012729"/>
    </source>
</evidence>
<dbReference type="GO" id="GO:0006032">
    <property type="term" value="P:chitin catabolic process"/>
    <property type="evidence" value="ECO:0007669"/>
    <property type="project" value="UniProtKB-KW"/>
</dbReference>
<dbReference type="STRING" id="181874.A0A409W640"/>
<dbReference type="EC" id="3.2.1.14" evidence="2"/>
<dbReference type="InterPro" id="IPR001223">
    <property type="entry name" value="Glyco_hydro18_cat"/>
</dbReference>
<feature type="domain" description="GH18" evidence="12">
    <location>
        <begin position="32"/>
        <end position="317"/>
    </location>
</feature>
<evidence type="ECO:0000256" key="8">
    <source>
        <dbReference type="RuleBase" id="RU000489"/>
    </source>
</evidence>
<dbReference type="InterPro" id="IPR050542">
    <property type="entry name" value="Glycosyl_Hydrlase18_Chitinase"/>
</dbReference>
<dbReference type="AlphaFoldDB" id="A0A409W640"/>
<dbReference type="Pfam" id="PF00704">
    <property type="entry name" value="Glyco_hydro_18"/>
    <property type="match status" value="1"/>
</dbReference>
<evidence type="ECO:0000256" key="1">
    <source>
        <dbReference type="ARBA" id="ARBA00000822"/>
    </source>
</evidence>
<dbReference type="InParanoid" id="A0A409W640"/>
<evidence type="ECO:0000256" key="6">
    <source>
        <dbReference type="ARBA" id="ARBA00023295"/>
    </source>
</evidence>
<dbReference type="InterPro" id="IPR003610">
    <property type="entry name" value="CBM5/12"/>
</dbReference>
<keyword evidence="11" id="KW-0732">Signal</keyword>
<evidence type="ECO:0000256" key="4">
    <source>
        <dbReference type="ARBA" id="ARBA00023024"/>
    </source>
</evidence>
<comment type="catalytic activity">
    <reaction evidence="1">
        <text>Random endo-hydrolysis of N-acetyl-beta-D-glucosaminide (1-&gt;4)-beta-linkages in chitin and chitodextrins.</text>
        <dbReference type="EC" id="3.2.1.14"/>
    </reaction>
</comment>
<keyword evidence="14" id="KW-1185">Reference proteome</keyword>
<evidence type="ECO:0000256" key="3">
    <source>
        <dbReference type="ARBA" id="ARBA00022801"/>
    </source>
</evidence>
<dbReference type="SMART" id="SM00495">
    <property type="entry name" value="ChtBD3"/>
    <property type="match status" value="1"/>
</dbReference>
<dbReference type="GO" id="GO:0005576">
    <property type="term" value="C:extracellular region"/>
    <property type="evidence" value="ECO:0007669"/>
    <property type="project" value="InterPro"/>
</dbReference>
<dbReference type="PROSITE" id="PS01095">
    <property type="entry name" value="GH18_1"/>
    <property type="match status" value="1"/>
</dbReference>
<evidence type="ECO:0000259" key="12">
    <source>
        <dbReference type="PROSITE" id="PS51910"/>
    </source>
</evidence>
<dbReference type="GO" id="GO:0000272">
    <property type="term" value="P:polysaccharide catabolic process"/>
    <property type="evidence" value="ECO:0007669"/>
    <property type="project" value="UniProtKB-KW"/>
</dbReference>
<dbReference type="Proteomes" id="UP000284842">
    <property type="component" value="Unassembled WGS sequence"/>
</dbReference>
<dbReference type="Gene3D" id="3.20.20.80">
    <property type="entry name" value="Glycosidases"/>
    <property type="match status" value="1"/>
</dbReference>
<feature type="chain" id="PRO_5019109509" description="chitinase" evidence="11">
    <location>
        <begin position="26"/>
        <end position="454"/>
    </location>
</feature>
<evidence type="ECO:0000256" key="11">
    <source>
        <dbReference type="SAM" id="SignalP"/>
    </source>
</evidence>
<dbReference type="InterPro" id="IPR001579">
    <property type="entry name" value="Glyco_hydro_18_chit_AS"/>
</dbReference>
<dbReference type="PANTHER" id="PTHR45708">
    <property type="entry name" value="ENDOCHITINASE"/>
    <property type="match status" value="1"/>
</dbReference>
<dbReference type="GO" id="GO:0008843">
    <property type="term" value="F:endochitinase activity"/>
    <property type="evidence" value="ECO:0007669"/>
    <property type="project" value="UniProtKB-EC"/>
</dbReference>
<evidence type="ECO:0000313" key="13">
    <source>
        <dbReference type="EMBL" id="PPQ73971.1"/>
    </source>
</evidence>
<dbReference type="PANTHER" id="PTHR45708:SF49">
    <property type="entry name" value="ENDOCHITINASE"/>
    <property type="match status" value="1"/>
</dbReference>
<keyword evidence="7" id="KW-0624">Polysaccharide degradation</keyword>
<comment type="similarity">
    <text evidence="9">Belongs to the glycosyl hydrolase 18 family.</text>
</comment>
<sequence>MAFGFARLLLVSALAVFLQASQSLGYDNSRSDNLVAYWGQNSYGASHSDQGGWQKSLSAYCQDDTINVFPLAFLHVFFSAAGLPEINFANTCSSNTGVFSGTSLANCQFMAADIKACQARGKIITLSLGGATGAAGFTSDAQAQSFADTIWNLFLGGSSSTRPFGDAVLDGIDLDLEGGNGAFFPTFVNRIRSLSNGASKKYYITAAPQCPYPDAYMGSILNAVGFDAVYVQAWNFAQWDTWAKTVSPNRNVKIYIGAPAAPSAAGSGYVDAATLGNIAKQTKATYSSFGGVMLWDVSQAYGNNRFDVAIKNAISGGSSSPTSVPPSPTSTTPRPTSTTTRTTSTPPPATTTSPSNGSCAGVAGWVSNIAYQGGSQVVYKDSGHLWTASWWSQADVPGGAAGVWVDKGACSSFAAAKVNNPQAPSATHVVQTSNINNTDQAQAGKARRSRVMRI</sequence>
<evidence type="ECO:0000256" key="7">
    <source>
        <dbReference type="ARBA" id="ARBA00023326"/>
    </source>
</evidence>
<keyword evidence="6 8" id="KW-0326">Glycosidase</keyword>
<reference evidence="13 14" key="1">
    <citation type="journal article" date="2018" name="Evol. Lett.">
        <title>Horizontal gene cluster transfer increased hallucinogenic mushroom diversity.</title>
        <authorList>
            <person name="Reynolds H.T."/>
            <person name="Vijayakumar V."/>
            <person name="Gluck-Thaler E."/>
            <person name="Korotkin H.B."/>
            <person name="Matheny P.B."/>
            <person name="Slot J.C."/>
        </authorList>
    </citation>
    <scope>NUCLEOTIDE SEQUENCE [LARGE SCALE GENOMIC DNA]</scope>
    <source>
        <strain evidence="13 14">2629</strain>
    </source>
</reference>
<evidence type="ECO:0000313" key="14">
    <source>
        <dbReference type="Proteomes" id="UP000284842"/>
    </source>
</evidence>
<evidence type="ECO:0000256" key="5">
    <source>
        <dbReference type="ARBA" id="ARBA00023277"/>
    </source>
</evidence>
<dbReference type="GO" id="GO:0030246">
    <property type="term" value="F:carbohydrate binding"/>
    <property type="evidence" value="ECO:0007669"/>
    <property type="project" value="InterPro"/>
</dbReference>
<feature type="signal peptide" evidence="11">
    <location>
        <begin position="1"/>
        <end position="25"/>
    </location>
</feature>
<keyword evidence="5" id="KW-0119">Carbohydrate metabolism</keyword>
<dbReference type="InterPro" id="IPR036573">
    <property type="entry name" value="CBM_sf_5/12"/>
</dbReference>